<gene>
    <name evidence="4" type="ORF">BJ997_001518</name>
</gene>
<feature type="compositionally biased region" description="Basic and acidic residues" evidence="1">
    <location>
        <begin position="253"/>
        <end position="269"/>
    </location>
</feature>
<protein>
    <submittedName>
        <fullName evidence="4">Transposase</fullName>
    </submittedName>
</protein>
<feature type="domain" description="Transposase InsH N-terminal" evidence="3">
    <location>
        <begin position="48"/>
        <end position="141"/>
    </location>
</feature>
<dbReference type="InterPro" id="IPR002559">
    <property type="entry name" value="Transposase_11"/>
</dbReference>
<dbReference type="GO" id="GO:0006313">
    <property type="term" value="P:DNA transposition"/>
    <property type="evidence" value="ECO:0007669"/>
    <property type="project" value="InterPro"/>
</dbReference>
<name>A0A7W8ZW18_9MICO</name>
<evidence type="ECO:0000259" key="2">
    <source>
        <dbReference type="Pfam" id="PF01609"/>
    </source>
</evidence>
<dbReference type="PANTHER" id="PTHR33408">
    <property type="entry name" value="TRANSPOSASE"/>
    <property type="match status" value="1"/>
</dbReference>
<dbReference type="EMBL" id="JACHBQ010000001">
    <property type="protein sequence ID" value="MBB5640970.1"/>
    <property type="molecule type" value="Genomic_DNA"/>
</dbReference>
<dbReference type="NCBIfam" id="NF033551">
    <property type="entry name" value="transpos_IS1182"/>
    <property type="match status" value="1"/>
</dbReference>
<evidence type="ECO:0000313" key="5">
    <source>
        <dbReference type="Proteomes" id="UP000561726"/>
    </source>
</evidence>
<dbReference type="InterPro" id="IPR047629">
    <property type="entry name" value="IS1182_transpos"/>
</dbReference>
<accession>A0A7W8ZW18</accession>
<dbReference type="AlphaFoldDB" id="A0A7W8ZW18"/>
<dbReference type="Pfam" id="PF01609">
    <property type="entry name" value="DDE_Tnp_1"/>
    <property type="match status" value="1"/>
</dbReference>
<dbReference type="GO" id="GO:0003677">
    <property type="term" value="F:DNA binding"/>
    <property type="evidence" value="ECO:0007669"/>
    <property type="project" value="InterPro"/>
</dbReference>
<evidence type="ECO:0000313" key="4">
    <source>
        <dbReference type="EMBL" id="MBB5640970.1"/>
    </source>
</evidence>
<proteinExistence type="predicted"/>
<organism evidence="4 5">
    <name type="scientific">Cryobacterium roopkundense</name>
    <dbReference type="NCBI Taxonomy" id="1001240"/>
    <lineage>
        <taxon>Bacteria</taxon>
        <taxon>Bacillati</taxon>
        <taxon>Actinomycetota</taxon>
        <taxon>Actinomycetes</taxon>
        <taxon>Micrococcales</taxon>
        <taxon>Microbacteriaceae</taxon>
        <taxon>Cryobacterium</taxon>
    </lineage>
</organism>
<dbReference type="GO" id="GO:0004803">
    <property type="term" value="F:transposase activity"/>
    <property type="evidence" value="ECO:0007669"/>
    <property type="project" value="InterPro"/>
</dbReference>
<feature type="region of interest" description="Disordered" evidence="1">
    <location>
        <begin position="253"/>
        <end position="301"/>
    </location>
</feature>
<reference evidence="4 5" key="1">
    <citation type="submission" date="2020-08" db="EMBL/GenBank/DDBJ databases">
        <title>Sequencing the genomes of 1000 actinobacteria strains.</title>
        <authorList>
            <person name="Klenk H.-P."/>
        </authorList>
    </citation>
    <scope>NUCLEOTIDE SEQUENCE [LARGE SCALE GENOMIC DNA]</scope>
    <source>
        <strain evidence="4 5">DSM 21065</strain>
    </source>
</reference>
<feature type="domain" description="Transposase IS4-like" evidence="2">
    <location>
        <begin position="305"/>
        <end position="476"/>
    </location>
</feature>
<comment type="caution">
    <text evidence="4">The sequence shown here is derived from an EMBL/GenBank/DDBJ whole genome shotgun (WGS) entry which is preliminary data.</text>
</comment>
<dbReference type="Pfam" id="PF05598">
    <property type="entry name" value="DUF772"/>
    <property type="match status" value="1"/>
</dbReference>
<dbReference type="InterPro" id="IPR008490">
    <property type="entry name" value="Transposase_InsH_N"/>
</dbReference>
<evidence type="ECO:0000256" key="1">
    <source>
        <dbReference type="SAM" id="MobiDB-lite"/>
    </source>
</evidence>
<dbReference type="Proteomes" id="UP000561726">
    <property type="component" value="Unassembled WGS sequence"/>
</dbReference>
<sequence>MSDSDGLFPATELEHVDVVVDDGVEAGGGVNKRFRAFEPNAVMLVPPDLGEWLPQNHLSRFIADIVETQLDLKKFYASYAKSKGQPPYDPRLMVRVLLYGYCVGVRSSRELERVCVDVVAFRWLAAQQAPDFRSIARFRKRHLSSLGNVFLQALELCRAAGMVSLGQVALDGTKVRANASRRKAMSYARLTEKQKVLADEVSALLADADAIDDAEDARFGKDKRGDELPPELARRESRLVKLAEARAGLEADAAVRARKEAEKKARDKGDDDDIAAQKGDDAAKNAVVRPKAQRNFTDPDSRIMKTADGSFHYAYNAQAIVDADHQIIVATTLTNIGVDVEQVVPLVEKLHATTGVLPGQVLADAGYCSASNLDYAKTVEAGSDGRTEFFIATGRMKHGERVPEVPRGRIPANATLRERMARKLKTKKGRAVYARRKAIVEPVFGQIHTRQGKFVLLRGLEQAAHEWYLIAACHNLMKLHTMQTKALLATPAALIASPAT</sequence>
<evidence type="ECO:0000259" key="3">
    <source>
        <dbReference type="Pfam" id="PF05598"/>
    </source>
</evidence>
<dbReference type="PANTHER" id="PTHR33408:SF2">
    <property type="entry name" value="TRANSPOSASE DDE DOMAIN-CONTAINING PROTEIN"/>
    <property type="match status" value="1"/>
</dbReference>